<proteinExistence type="predicted"/>
<accession>A0ABP9Z3I4</accession>
<reference evidence="1 2" key="1">
    <citation type="submission" date="2024-04" db="EMBL/GenBank/DDBJ databases">
        <title>genome sequences of Mucor flavus KT1a and Helicostylum pulchrum KT1b strains isolated from the surface of a dry-aged beef.</title>
        <authorList>
            <person name="Toyotome T."/>
            <person name="Hosono M."/>
            <person name="Torimaru M."/>
            <person name="Fukuda K."/>
            <person name="Mikami N."/>
        </authorList>
    </citation>
    <scope>NUCLEOTIDE SEQUENCE [LARGE SCALE GENOMIC DNA]</scope>
    <source>
        <strain evidence="1 2">KT1a</strain>
    </source>
</reference>
<dbReference type="EMBL" id="BAABUK010000018">
    <property type="protein sequence ID" value="GAA5813671.1"/>
    <property type="molecule type" value="Genomic_DNA"/>
</dbReference>
<name>A0ABP9Z3I4_9FUNG</name>
<evidence type="ECO:0000313" key="2">
    <source>
        <dbReference type="Proteomes" id="UP001473302"/>
    </source>
</evidence>
<keyword evidence="2" id="KW-1185">Reference proteome</keyword>
<sequence length="238" mass="28666">MKYYFLKQDNCSNFPFFSIFDFTKITVSQQVEHYSLEYKRHLCQSENFVDARSLREHYAKVEEPKKRPEVDNGFKKLVESKKWILSTGTVVEDKFYSFRKTCFSNHPSQSLIIDLNDLDIYVKNEMFTPQEIEEIKTYRNAGMEKELPDDFKKYLNKFNCQDAREMREVLNETQEWEKSYDRSKSFDLDWTKHGISTLLRDYEDGTFKIDHNEQWYNVHIWGLIDRCFGNVKSVEVVR</sequence>
<organism evidence="1 2">
    <name type="scientific">Mucor flavus</name>
    <dbReference type="NCBI Taxonomy" id="439312"/>
    <lineage>
        <taxon>Eukaryota</taxon>
        <taxon>Fungi</taxon>
        <taxon>Fungi incertae sedis</taxon>
        <taxon>Mucoromycota</taxon>
        <taxon>Mucoromycotina</taxon>
        <taxon>Mucoromycetes</taxon>
        <taxon>Mucorales</taxon>
        <taxon>Mucorineae</taxon>
        <taxon>Mucoraceae</taxon>
        <taxon>Mucor</taxon>
    </lineage>
</organism>
<protein>
    <submittedName>
        <fullName evidence="1">Uncharacterized protein</fullName>
    </submittedName>
</protein>
<comment type="caution">
    <text evidence="1">The sequence shown here is derived from an EMBL/GenBank/DDBJ whole genome shotgun (WGS) entry which is preliminary data.</text>
</comment>
<evidence type="ECO:0000313" key="1">
    <source>
        <dbReference type="EMBL" id="GAA5813671.1"/>
    </source>
</evidence>
<gene>
    <name evidence="1" type="ORF">MFLAVUS_007157</name>
</gene>
<dbReference type="Proteomes" id="UP001473302">
    <property type="component" value="Unassembled WGS sequence"/>
</dbReference>